<evidence type="ECO:0000256" key="13">
    <source>
        <dbReference type="ARBA" id="ARBA00022989"/>
    </source>
</evidence>
<comment type="similarity">
    <text evidence="5 18">Belongs to the CDS family.</text>
</comment>
<evidence type="ECO:0000313" key="20">
    <source>
        <dbReference type="EMBL" id="MFC6237867.1"/>
    </source>
</evidence>
<evidence type="ECO:0000256" key="10">
    <source>
        <dbReference type="ARBA" id="ARBA00022679"/>
    </source>
</evidence>
<evidence type="ECO:0000256" key="15">
    <source>
        <dbReference type="ARBA" id="ARBA00023136"/>
    </source>
</evidence>
<name>A0ABW1T0Q1_9ACTN</name>
<dbReference type="PANTHER" id="PTHR46382">
    <property type="entry name" value="PHOSPHATIDATE CYTIDYLYLTRANSFERASE"/>
    <property type="match status" value="1"/>
</dbReference>
<feature type="transmembrane region" description="Helical" evidence="19">
    <location>
        <begin position="20"/>
        <end position="38"/>
    </location>
</feature>
<feature type="transmembrane region" description="Helical" evidence="19">
    <location>
        <begin position="265"/>
        <end position="281"/>
    </location>
</feature>
<evidence type="ECO:0000256" key="18">
    <source>
        <dbReference type="RuleBase" id="RU003938"/>
    </source>
</evidence>
<feature type="transmembrane region" description="Helical" evidence="19">
    <location>
        <begin position="44"/>
        <end position="63"/>
    </location>
</feature>
<accession>A0ABW1T0Q1</accession>
<evidence type="ECO:0000313" key="21">
    <source>
        <dbReference type="Proteomes" id="UP001596138"/>
    </source>
</evidence>
<comment type="pathway">
    <text evidence="4">Lipid metabolism.</text>
</comment>
<comment type="subcellular location">
    <subcellularLocation>
        <location evidence="2">Cell membrane</location>
        <topology evidence="2">Multi-pass membrane protein</topology>
    </subcellularLocation>
</comment>
<keyword evidence="17" id="KW-1208">Phospholipid metabolism</keyword>
<evidence type="ECO:0000256" key="12">
    <source>
        <dbReference type="ARBA" id="ARBA00022695"/>
    </source>
</evidence>
<comment type="caution">
    <text evidence="20">The sequence shown here is derived from an EMBL/GenBank/DDBJ whole genome shotgun (WGS) entry which is preliminary data.</text>
</comment>
<keyword evidence="10 18" id="KW-0808">Transferase</keyword>
<evidence type="ECO:0000256" key="16">
    <source>
        <dbReference type="ARBA" id="ARBA00023209"/>
    </source>
</evidence>
<dbReference type="PANTHER" id="PTHR46382:SF1">
    <property type="entry name" value="PHOSPHATIDATE CYTIDYLYLTRANSFERASE"/>
    <property type="match status" value="1"/>
</dbReference>
<reference evidence="21" key="1">
    <citation type="journal article" date="2019" name="Int. J. Syst. Evol. Microbiol.">
        <title>The Global Catalogue of Microorganisms (GCM) 10K type strain sequencing project: providing services to taxonomists for standard genome sequencing and annotation.</title>
        <authorList>
            <consortium name="The Broad Institute Genomics Platform"/>
            <consortium name="The Broad Institute Genome Sequencing Center for Infectious Disease"/>
            <person name="Wu L."/>
            <person name="Ma J."/>
        </authorList>
    </citation>
    <scope>NUCLEOTIDE SEQUENCE [LARGE SCALE GENOMIC DNA]</scope>
    <source>
        <strain evidence="21">CGMCC 4.7317</strain>
    </source>
</reference>
<dbReference type="Proteomes" id="UP001596138">
    <property type="component" value="Unassembled WGS sequence"/>
</dbReference>
<evidence type="ECO:0000256" key="8">
    <source>
        <dbReference type="ARBA" id="ARBA00022475"/>
    </source>
</evidence>
<dbReference type="PROSITE" id="PS01315">
    <property type="entry name" value="CDS"/>
    <property type="match status" value="1"/>
</dbReference>
<evidence type="ECO:0000256" key="6">
    <source>
        <dbReference type="ARBA" id="ARBA00012487"/>
    </source>
</evidence>
<protein>
    <recommendedName>
        <fullName evidence="7 18">Phosphatidate cytidylyltransferase</fullName>
        <ecNumber evidence="6 18">2.7.7.41</ecNumber>
    </recommendedName>
</protein>
<feature type="transmembrane region" description="Helical" evidence="19">
    <location>
        <begin position="192"/>
        <end position="211"/>
    </location>
</feature>
<gene>
    <name evidence="20" type="ORF">ACFQGU_08255</name>
</gene>
<evidence type="ECO:0000256" key="7">
    <source>
        <dbReference type="ARBA" id="ARBA00019373"/>
    </source>
</evidence>
<feature type="transmembrane region" description="Helical" evidence="19">
    <location>
        <begin position="153"/>
        <end position="171"/>
    </location>
</feature>
<feature type="transmembrane region" description="Helical" evidence="19">
    <location>
        <begin position="97"/>
        <end position="113"/>
    </location>
</feature>
<evidence type="ECO:0000256" key="1">
    <source>
        <dbReference type="ARBA" id="ARBA00001698"/>
    </source>
</evidence>
<dbReference type="Pfam" id="PF01148">
    <property type="entry name" value="CTP_transf_1"/>
    <property type="match status" value="1"/>
</dbReference>
<keyword evidence="11 18" id="KW-0812">Transmembrane</keyword>
<keyword evidence="12 18" id="KW-0548">Nucleotidyltransferase</keyword>
<keyword evidence="13 19" id="KW-1133">Transmembrane helix</keyword>
<evidence type="ECO:0000256" key="3">
    <source>
        <dbReference type="ARBA" id="ARBA00005119"/>
    </source>
</evidence>
<feature type="transmembrane region" description="Helical" evidence="19">
    <location>
        <begin position="125"/>
        <end position="147"/>
    </location>
</feature>
<keyword evidence="16" id="KW-0594">Phospholipid biosynthesis</keyword>
<evidence type="ECO:0000256" key="5">
    <source>
        <dbReference type="ARBA" id="ARBA00010185"/>
    </source>
</evidence>
<keyword evidence="9" id="KW-0444">Lipid biosynthesis</keyword>
<keyword evidence="15 19" id="KW-0472">Membrane</keyword>
<dbReference type="EMBL" id="JBHSTI010000008">
    <property type="protein sequence ID" value="MFC6237867.1"/>
    <property type="molecule type" value="Genomic_DNA"/>
</dbReference>
<evidence type="ECO:0000256" key="14">
    <source>
        <dbReference type="ARBA" id="ARBA00023098"/>
    </source>
</evidence>
<dbReference type="GO" id="GO:0016779">
    <property type="term" value="F:nucleotidyltransferase activity"/>
    <property type="evidence" value="ECO:0007669"/>
    <property type="project" value="UniProtKB-KW"/>
</dbReference>
<dbReference type="RefSeq" id="WP_386765558.1">
    <property type="nucleotide sequence ID" value="NZ_JBHSTI010000008.1"/>
</dbReference>
<evidence type="ECO:0000256" key="9">
    <source>
        <dbReference type="ARBA" id="ARBA00022516"/>
    </source>
</evidence>
<dbReference type="InterPro" id="IPR000374">
    <property type="entry name" value="PC_trans"/>
</dbReference>
<keyword evidence="8" id="KW-1003">Cell membrane</keyword>
<evidence type="ECO:0000256" key="17">
    <source>
        <dbReference type="ARBA" id="ARBA00023264"/>
    </source>
</evidence>
<sequence length="282" mass="29463">MTDATTSPQPAPHGRAGRNLVSAIGMGLVLGIGLVLLPVLYLPWLFVVIVSVAMAVASWELAGALEQRGIRVERAVLYAGALAMPLVAYLWGVQPLVGVFGATVLLAMGARLLRGPEGYVADVAGTALVAAYTGLMGGLAGLVLASTQGGDRVIVIVVLTICSDIGGYIFGVLMGRHPMAPKISPKKSWEGFAGSLIFQAVAGVLLFVYLLEAPWWQGLVTGLVLTFTATAGDFVESAIKRDLGVKDMSNLIPGHGGLMDRLDSLLPNIFVGWLLLLVFLGA</sequence>
<dbReference type="EC" id="2.7.7.41" evidence="6 18"/>
<evidence type="ECO:0000256" key="11">
    <source>
        <dbReference type="ARBA" id="ARBA00022692"/>
    </source>
</evidence>
<organism evidence="20 21">
    <name type="scientific">Longivirga aurantiaca</name>
    <dbReference type="NCBI Taxonomy" id="1837743"/>
    <lineage>
        <taxon>Bacteria</taxon>
        <taxon>Bacillati</taxon>
        <taxon>Actinomycetota</taxon>
        <taxon>Actinomycetes</taxon>
        <taxon>Sporichthyales</taxon>
        <taxon>Sporichthyaceae</taxon>
        <taxon>Longivirga</taxon>
    </lineage>
</organism>
<comment type="catalytic activity">
    <reaction evidence="1 18">
        <text>a 1,2-diacyl-sn-glycero-3-phosphate + CTP + H(+) = a CDP-1,2-diacyl-sn-glycerol + diphosphate</text>
        <dbReference type="Rhea" id="RHEA:16229"/>
        <dbReference type="ChEBI" id="CHEBI:15378"/>
        <dbReference type="ChEBI" id="CHEBI:33019"/>
        <dbReference type="ChEBI" id="CHEBI:37563"/>
        <dbReference type="ChEBI" id="CHEBI:58332"/>
        <dbReference type="ChEBI" id="CHEBI:58608"/>
        <dbReference type="EC" id="2.7.7.41"/>
    </reaction>
</comment>
<comment type="pathway">
    <text evidence="3 18">Phospholipid metabolism; CDP-diacylglycerol biosynthesis; CDP-diacylglycerol from sn-glycerol 3-phosphate: step 3/3.</text>
</comment>
<keyword evidence="14" id="KW-0443">Lipid metabolism</keyword>
<evidence type="ECO:0000256" key="2">
    <source>
        <dbReference type="ARBA" id="ARBA00004651"/>
    </source>
</evidence>
<keyword evidence="21" id="KW-1185">Reference proteome</keyword>
<evidence type="ECO:0000256" key="4">
    <source>
        <dbReference type="ARBA" id="ARBA00005189"/>
    </source>
</evidence>
<proteinExistence type="inferred from homology"/>
<evidence type="ECO:0000256" key="19">
    <source>
        <dbReference type="SAM" id="Phobius"/>
    </source>
</evidence>